<evidence type="ECO:0000313" key="2">
    <source>
        <dbReference type="EMBL" id="AXH60365.1"/>
    </source>
</evidence>
<protein>
    <submittedName>
        <fullName evidence="2">Uncharacterized protein</fullName>
    </submittedName>
</protein>
<keyword evidence="2" id="KW-0614">Plasmid</keyword>
<gene>
    <name evidence="2" type="ORF">PLA107_034920</name>
</gene>
<dbReference type="Proteomes" id="UP000006426">
    <property type="component" value="Plasmid pmppla107"/>
</dbReference>
<accession>A0AAD0VAK4</accession>
<geneLocation type="plasmid" evidence="3">
    <name>pmppla107</name>
</geneLocation>
<sequence length="200" mass="21519">MNLNKQQQQLFTQLNNILKAIRSVTQDPVVVVDKMAPWIEDFEVSLGTEVKVRFADDQASDITLIDCSRDSLASSLDAAENLIVRSRSEGIRITVAAAYKDQYRHSNEAMANALEALAKEIRSVPFQIIEKGACDIHSETGVQHSHTDSDPTGDAQLDPVLPADADADVEPAAQPASAGEFAAEPGVISLVQIPGQADPV</sequence>
<name>A0AAD0VAK4_PSEAV</name>
<organism evidence="2 3">
    <name type="scientific">Pseudomonas amygdali pv. lachrymans str. M301315</name>
    <dbReference type="NCBI Taxonomy" id="629260"/>
    <lineage>
        <taxon>Bacteria</taxon>
        <taxon>Pseudomonadati</taxon>
        <taxon>Pseudomonadota</taxon>
        <taxon>Gammaproteobacteria</taxon>
        <taxon>Pseudomonadales</taxon>
        <taxon>Pseudomonadaceae</taxon>
        <taxon>Pseudomonas</taxon>
        <taxon>Pseudomonas amygdali</taxon>
    </lineage>
</organism>
<dbReference type="GeneID" id="39474802"/>
<evidence type="ECO:0000313" key="3">
    <source>
        <dbReference type="Proteomes" id="UP000006426"/>
    </source>
</evidence>
<dbReference type="AlphaFoldDB" id="A0AAD0VAK4"/>
<feature type="region of interest" description="Disordered" evidence="1">
    <location>
        <begin position="139"/>
        <end position="160"/>
    </location>
</feature>
<evidence type="ECO:0000256" key="1">
    <source>
        <dbReference type="SAM" id="MobiDB-lite"/>
    </source>
</evidence>
<proteinExistence type="predicted"/>
<dbReference type="RefSeq" id="WP_005742486.1">
    <property type="nucleotide sequence ID" value="NZ_CP031226.1"/>
</dbReference>
<reference evidence="2 3" key="1">
    <citation type="journal article" date="2011" name="PLoS Pathog.">
        <title>Dynamic evolution of pathogenicity revealed by sequencing and comparative genomics of 19 Pseudomonas syringae isolates.</title>
        <authorList>
            <person name="Baltrus D.A."/>
            <person name="Nishimura M.T."/>
            <person name="Romanchuk A."/>
            <person name="Chang J.H."/>
            <person name="Mukhtar M.S."/>
            <person name="Cherkis K."/>
            <person name="Roach J."/>
            <person name="Grant S.R."/>
            <person name="Jones C.D."/>
            <person name="Dangl J.L."/>
        </authorList>
    </citation>
    <scope>NUCLEOTIDE SEQUENCE [LARGE SCALE GENOMIC DNA]</scope>
    <source>
        <strain evidence="2 3">M301315</strain>
    </source>
</reference>
<dbReference type="EMBL" id="CP031226">
    <property type="protein sequence ID" value="AXH60365.1"/>
    <property type="molecule type" value="Genomic_DNA"/>
</dbReference>